<keyword evidence="2" id="KW-0677">Repeat</keyword>
<keyword evidence="6" id="KW-1185">Reference proteome</keyword>
<dbReference type="SMART" id="SM00276">
    <property type="entry name" value="GLECT"/>
    <property type="match status" value="2"/>
</dbReference>
<feature type="domain" description="Galectin" evidence="4">
    <location>
        <begin position="222"/>
        <end position="350"/>
    </location>
</feature>
<dbReference type="FunFam" id="2.60.120.200:FF:000124">
    <property type="entry name" value="Galectin-4"/>
    <property type="match status" value="2"/>
</dbReference>
<dbReference type="InterPro" id="IPR013320">
    <property type="entry name" value="ConA-like_dom_sf"/>
</dbReference>
<comment type="caution">
    <text evidence="5">The sequence shown here is derived from an EMBL/GenBank/DDBJ whole genome shotgun (WGS) entry which is preliminary data.</text>
</comment>
<dbReference type="GO" id="GO:0032689">
    <property type="term" value="P:negative regulation of type II interferon production"/>
    <property type="evidence" value="ECO:0007669"/>
    <property type="project" value="TreeGrafter"/>
</dbReference>
<dbReference type="PANTHER" id="PTHR11346">
    <property type="entry name" value="GALECTIN"/>
    <property type="match status" value="1"/>
</dbReference>
<dbReference type="Pfam" id="PF00337">
    <property type="entry name" value="Gal-bind_lectin"/>
    <property type="match status" value="2"/>
</dbReference>
<dbReference type="GO" id="GO:0005634">
    <property type="term" value="C:nucleus"/>
    <property type="evidence" value="ECO:0007669"/>
    <property type="project" value="TreeGrafter"/>
</dbReference>
<reference evidence="5" key="1">
    <citation type="thesis" date="2020" institute="ProQuest LLC" country="789 East Eisenhower Parkway, Ann Arbor, MI, USA">
        <title>Comparative Genomics and Chromosome Evolution.</title>
        <authorList>
            <person name="Mudd A.B."/>
        </authorList>
    </citation>
    <scope>NUCLEOTIDE SEQUENCE</scope>
    <source>
        <strain evidence="5">HN-11 Male</strain>
        <tissue evidence="5">Kidney and liver</tissue>
    </source>
</reference>
<dbReference type="SMART" id="SM00908">
    <property type="entry name" value="Gal-bind_lectin"/>
    <property type="match status" value="2"/>
</dbReference>
<dbReference type="GO" id="GO:0030246">
    <property type="term" value="F:carbohydrate binding"/>
    <property type="evidence" value="ECO:0007669"/>
    <property type="project" value="UniProtKB-UniRule"/>
</dbReference>
<proteinExistence type="predicted"/>
<accession>A0A8J6F0C8</accession>
<dbReference type="AlphaFoldDB" id="A0A8J6F0C8"/>
<dbReference type="GO" id="GO:0005829">
    <property type="term" value="C:cytosol"/>
    <property type="evidence" value="ECO:0007669"/>
    <property type="project" value="TreeGrafter"/>
</dbReference>
<dbReference type="CDD" id="cd00070">
    <property type="entry name" value="GLECT"/>
    <property type="match status" value="2"/>
</dbReference>
<organism evidence="5 6">
    <name type="scientific">Eleutherodactylus coqui</name>
    <name type="common">Puerto Rican coqui</name>
    <dbReference type="NCBI Taxonomy" id="57060"/>
    <lineage>
        <taxon>Eukaryota</taxon>
        <taxon>Metazoa</taxon>
        <taxon>Chordata</taxon>
        <taxon>Craniata</taxon>
        <taxon>Vertebrata</taxon>
        <taxon>Euteleostomi</taxon>
        <taxon>Amphibia</taxon>
        <taxon>Batrachia</taxon>
        <taxon>Anura</taxon>
        <taxon>Neobatrachia</taxon>
        <taxon>Hyloidea</taxon>
        <taxon>Eleutherodactylidae</taxon>
        <taxon>Eleutherodactylinae</taxon>
        <taxon>Eleutherodactylus</taxon>
        <taxon>Eleutherodactylus</taxon>
    </lineage>
</organism>
<evidence type="ECO:0000256" key="2">
    <source>
        <dbReference type="ARBA" id="ARBA00022737"/>
    </source>
</evidence>
<dbReference type="GO" id="GO:2000562">
    <property type="term" value="P:negative regulation of CD4-positive, alpha-beta T cell proliferation"/>
    <property type="evidence" value="ECO:0007669"/>
    <property type="project" value="TreeGrafter"/>
</dbReference>
<dbReference type="GO" id="GO:0010628">
    <property type="term" value="P:positive regulation of gene expression"/>
    <property type="evidence" value="ECO:0007669"/>
    <property type="project" value="TreeGrafter"/>
</dbReference>
<dbReference type="OrthoDB" id="6251307at2759"/>
<dbReference type="EMBL" id="WNTK01000009">
    <property type="protein sequence ID" value="KAG9478110.1"/>
    <property type="molecule type" value="Genomic_DNA"/>
</dbReference>
<evidence type="ECO:0000259" key="4">
    <source>
        <dbReference type="PROSITE" id="PS51304"/>
    </source>
</evidence>
<dbReference type="Proteomes" id="UP000770717">
    <property type="component" value="Unassembled WGS sequence"/>
</dbReference>
<evidence type="ECO:0000313" key="6">
    <source>
        <dbReference type="Proteomes" id="UP000770717"/>
    </source>
</evidence>
<dbReference type="GO" id="GO:0016936">
    <property type="term" value="F:galactoside binding"/>
    <property type="evidence" value="ECO:0007669"/>
    <property type="project" value="TreeGrafter"/>
</dbReference>
<gene>
    <name evidence="5" type="ORF">GDO78_013229</name>
</gene>
<feature type="domain" description="Galectin" evidence="4">
    <location>
        <begin position="14"/>
        <end position="142"/>
    </location>
</feature>
<dbReference type="SUPFAM" id="SSF49899">
    <property type="entry name" value="Concanavalin A-like lectins/glucanases"/>
    <property type="match status" value="2"/>
</dbReference>
<sequence>MATFAPIYNPGVPFQSAILGGIAEGKRVTIQGQAHSNPKRFAVNFICYNNDIAFHFNPRFDEKNVIVCNTMQGGNWGSEERRQNMPFQQNTYFDIAIMVMGHAFQVTVNGQHLLEYRHRVPYQNIQSLQISGDLNLSCVTFSPPVAMSPAPPPYTPGYMGNTPGYVSNTPGYVSNTPGYVQNSFVPPIYGAQMVPSMAAPPVFGAPMPQKAPVTMYNPVMPFQAALQTNFGRNGRVIIMGNIPYGADRFHINLLNSRTRNIHLHVNPRFREGAVVRNTQDRGTWGPEERTMSYMPFIPGQSFQIEIKNEGGSFGIYSNGAKLFNYVHRLPFNQINMIEVGGDVTLTLVQY</sequence>
<evidence type="ECO:0000313" key="5">
    <source>
        <dbReference type="EMBL" id="KAG9478110.1"/>
    </source>
</evidence>
<dbReference type="PANTHER" id="PTHR11346:SF186">
    <property type="entry name" value="GALECTIN"/>
    <property type="match status" value="1"/>
</dbReference>
<dbReference type="Gene3D" id="2.60.120.200">
    <property type="match status" value="2"/>
</dbReference>
<dbReference type="PROSITE" id="PS51304">
    <property type="entry name" value="GALECTIN"/>
    <property type="match status" value="2"/>
</dbReference>
<name>A0A8J6F0C8_ELECQ</name>
<keyword evidence="1 3" id="KW-0430">Lectin</keyword>
<evidence type="ECO:0000256" key="1">
    <source>
        <dbReference type="ARBA" id="ARBA00022734"/>
    </source>
</evidence>
<dbReference type="InterPro" id="IPR001079">
    <property type="entry name" value="Galectin_CRD"/>
</dbReference>
<dbReference type="InterPro" id="IPR044156">
    <property type="entry name" value="Galectin-like"/>
</dbReference>
<protein>
    <recommendedName>
        <fullName evidence="3">Galectin</fullName>
    </recommendedName>
</protein>
<evidence type="ECO:0000256" key="3">
    <source>
        <dbReference type="RuleBase" id="RU102079"/>
    </source>
</evidence>